<comment type="caution">
    <text evidence="5">The sequence shown here is derived from an EMBL/GenBank/DDBJ whole genome shotgun (WGS) entry which is preliminary data.</text>
</comment>
<dbReference type="PANTHER" id="PTHR42760:SF133">
    <property type="entry name" value="3-OXOACYL-[ACYL-CARRIER-PROTEIN] REDUCTASE"/>
    <property type="match status" value="1"/>
</dbReference>
<dbReference type="Proteomes" id="UP000196036">
    <property type="component" value="Unassembled WGS sequence"/>
</dbReference>
<dbReference type="FunFam" id="3.40.50.720:FF:000084">
    <property type="entry name" value="Short-chain dehydrogenase reductase"/>
    <property type="match status" value="1"/>
</dbReference>
<organism evidence="5 6">
    <name type="scientific">Bacteroides xylanisolvens</name>
    <dbReference type="NCBI Taxonomy" id="371601"/>
    <lineage>
        <taxon>Bacteria</taxon>
        <taxon>Pseudomonadati</taxon>
        <taxon>Bacteroidota</taxon>
        <taxon>Bacteroidia</taxon>
        <taxon>Bacteroidales</taxon>
        <taxon>Bacteroidaceae</taxon>
        <taxon>Bacteroides</taxon>
    </lineage>
</organism>
<dbReference type="PROSITE" id="PS00061">
    <property type="entry name" value="ADH_SHORT"/>
    <property type="match status" value="1"/>
</dbReference>
<comment type="similarity">
    <text evidence="1">Belongs to the short-chain dehydrogenases/reductases (SDR) family.</text>
</comment>
<evidence type="ECO:0000256" key="1">
    <source>
        <dbReference type="ARBA" id="ARBA00006484"/>
    </source>
</evidence>
<sequence>MADNYIERQQEQYEARKAAWKQAQKYGKKKLTAVRPAESKSHTSTVSKPEDSKRRVFITGGAEGIGKAIVEAFCLAGNQVAFCDINETSGQETAKATGATFHKVDVSDKNALESCMQTILAEWNDIDIIVNNVGISKFSSITETSVEDFDKILSINLRPVFITSRLLAIHRKKQPSPNPYGRIINICSTRYLMSEPGSEGYAASKGGIYSLTHALALSLSEWNITVNSIAPGWIQTHDYNQLQPEDHSQHPSRRVGKPEDIARMCLFLCEENNDFINGENITIDGGMTKKMIYISSDAT</sequence>
<dbReference type="Pfam" id="PF13561">
    <property type="entry name" value="adh_short_C2"/>
    <property type="match status" value="1"/>
</dbReference>
<dbReference type="InterPro" id="IPR036291">
    <property type="entry name" value="NAD(P)-bd_dom_sf"/>
</dbReference>
<accession>A0A1Y4VNC9</accession>
<dbReference type="InterPro" id="IPR020904">
    <property type="entry name" value="Sc_DH/Rdtase_CS"/>
</dbReference>
<evidence type="ECO:0000313" key="4">
    <source>
        <dbReference type="EMBL" id="MCA4702374.1"/>
    </source>
</evidence>
<dbReference type="EMBL" id="JAIWYE010000004">
    <property type="protein sequence ID" value="MCA4702374.1"/>
    <property type="molecule type" value="Genomic_DNA"/>
</dbReference>
<reference evidence="6" key="1">
    <citation type="submission" date="2017-04" db="EMBL/GenBank/DDBJ databases">
        <title>Function of individual gut microbiota members based on whole genome sequencing of pure cultures obtained from chicken caecum.</title>
        <authorList>
            <person name="Medvecky M."/>
            <person name="Cejkova D."/>
            <person name="Polansky O."/>
            <person name="Karasova D."/>
            <person name="Kubasova T."/>
            <person name="Cizek A."/>
            <person name="Rychlik I."/>
        </authorList>
    </citation>
    <scope>NUCLEOTIDE SEQUENCE [LARGE SCALE GENOMIC DNA]</scope>
    <source>
        <strain evidence="6">An109</strain>
    </source>
</reference>
<proteinExistence type="inferred from homology"/>
<dbReference type="Proteomes" id="UP001198461">
    <property type="component" value="Unassembled WGS sequence"/>
</dbReference>
<evidence type="ECO:0000313" key="6">
    <source>
        <dbReference type="Proteomes" id="UP000196036"/>
    </source>
</evidence>
<evidence type="ECO:0000313" key="5">
    <source>
        <dbReference type="EMBL" id="OUQ70726.1"/>
    </source>
</evidence>
<feature type="region of interest" description="Disordered" evidence="3">
    <location>
        <begin position="29"/>
        <end position="51"/>
    </location>
</feature>
<reference evidence="5" key="2">
    <citation type="journal article" date="2018" name="BMC Genomics">
        <title>Whole genome sequencing and function prediction of 133 gut anaerobes isolated from chicken caecum in pure cultures.</title>
        <authorList>
            <person name="Medvecky M."/>
            <person name="Cejkova D."/>
            <person name="Polansky O."/>
            <person name="Karasova D."/>
            <person name="Kubasova T."/>
            <person name="Cizek A."/>
            <person name="Rychlik I."/>
        </authorList>
    </citation>
    <scope>NUCLEOTIDE SEQUENCE</scope>
    <source>
        <strain evidence="5">An109</strain>
    </source>
</reference>
<evidence type="ECO:0000256" key="2">
    <source>
        <dbReference type="ARBA" id="ARBA00023002"/>
    </source>
</evidence>
<dbReference type="Gene3D" id="3.40.50.720">
    <property type="entry name" value="NAD(P)-binding Rossmann-like Domain"/>
    <property type="match status" value="1"/>
</dbReference>
<dbReference type="EMBL" id="NFLW01000013">
    <property type="protein sequence ID" value="OUQ70726.1"/>
    <property type="molecule type" value="Genomic_DNA"/>
</dbReference>
<dbReference type="RefSeq" id="WP_087318046.1">
    <property type="nucleotide sequence ID" value="NZ_CP103098.1"/>
</dbReference>
<dbReference type="GO" id="GO:0016616">
    <property type="term" value="F:oxidoreductase activity, acting on the CH-OH group of donors, NAD or NADP as acceptor"/>
    <property type="evidence" value="ECO:0007669"/>
    <property type="project" value="TreeGrafter"/>
</dbReference>
<dbReference type="PRINTS" id="PR00081">
    <property type="entry name" value="GDHRDH"/>
</dbReference>
<protein>
    <submittedName>
        <fullName evidence="4 5">Oxidoreductase</fullName>
    </submittedName>
</protein>
<evidence type="ECO:0000256" key="3">
    <source>
        <dbReference type="SAM" id="MobiDB-lite"/>
    </source>
</evidence>
<dbReference type="AlphaFoldDB" id="A0A1Y4VNC9"/>
<reference evidence="4" key="3">
    <citation type="submission" date="2023-08" db="EMBL/GenBank/DDBJ databases">
        <title>Mucin Metabolism Genes Underlie the Key Renovations of Bacteroides xylanisolvens Genomes in Captive Great Apes.</title>
        <authorList>
            <person name="Nishida A.H."/>
        </authorList>
    </citation>
    <scope>NUCLEOTIDE SEQUENCE</scope>
    <source>
        <strain evidence="4">P13.H9</strain>
    </source>
</reference>
<dbReference type="PRINTS" id="PR00080">
    <property type="entry name" value="SDRFAMILY"/>
</dbReference>
<dbReference type="InterPro" id="IPR002347">
    <property type="entry name" value="SDR_fam"/>
</dbReference>
<keyword evidence="2" id="KW-0560">Oxidoreductase</keyword>
<name>A0A1Y4VNC9_9BACE</name>
<dbReference type="PANTHER" id="PTHR42760">
    <property type="entry name" value="SHORT-CHAIN DEHYDROGENASES/REDUCTASES FAMILY MEMBER"/>
    <property type="match status" value="1"/>
</dbReference>
<gene>
    <name evidence="5" type="ORF">B5E52_08600</name>
    <name evidence="4" type="ORF">LD004_01920</name>
</gene>
<dbReference type="SUPFAM" id="SSF51735">
    <property type="entry name" value="NAD(P)-binding Rossmann-fold domains"/>
    <property type="match status" value="1"/>
</dbReference>